<proteinExistence type="predicted"/>
<dbReference type="InterPro" id="IPR041948">
    <property type="entry name" value="Rnl1/2_C_sf"/>
</dbReference>
<protein>
    <submittedName>
        <fullName evidence="3">2'-5' RNA ligase</fullName>
    </submittedName>
</protein>
<dbReference type="EMBL" id="CP051205">
    <property type="protein sequence ID" value="QJB31872.1"/>
    <property type="molecule type" value="Genomic_DNA"/>
</dbReference>
<dbReference type="Gene3D" id="3.30.470.30">
    <property type="entry name" value="DNA ligase/mRNA capping enzyme"/>
    <property type="match status" value="1"/>
</dbReference>
<dbReference type="Pfam" id="PF18043">
    <property type="entry name" value="T4_Rnl2_C"/>
    <property type="match status" value="1"/>
</dbReference>
<sequence>MRSPGAMNKNSEYEKMPKSLKGLQLSEKAMQDLNKLKWVVTEKIHGANFSFVYEDHQLLFAKRKAYLQWTDDFFGFQAVVAGMEDRIIRLFEQLQQDIPAQRYIIYGELFGGKYPHPDVAPDPQVQAIQTGVYYSPAVRFCAFDIAVETTEGAKRYIDYDTAMAYFQQFDIFYAKALFTGKWNEALNFNTRIFSTVPAQLQLPELAANLIEGVVIKPLHHSGLTSLDTRPVIKLKNPEFDEEEKFHEAEKWSFIPEVSSRSAQLSFLVEEMARYITKNRLDSVLSKTGRLDAADKQRLEEVRREFLDDVYTDFNEDNGNILADLEETDRRWVRERTATRIAAWMTDHAGRPE</sequence>
<evidence type="ECO:0000313" key="3">
    <source>
        <dbReference type="EMBL" id="QJB31872.1"/>
    </source>
</evidence>
<dbReference type="Gene3D" id="3.30.1490.70">
    <property type="match status" value="1"/>
</dbReference>
<dbReference type="InterPro" id="IPR021122">
    <property type="entry name" value="RNA_ligase_dom_REL/Rnl2"/>
</dbReference>
<dbReference type="KEGG" id="coy:HF329_11265"/>
<dbReference type="GO" id="GO:0016874">
    <property type="term" value="F:ligase activity"/>
    <property type="evidence" value="ECO:0007669"/>
    <property type="project" value="UniProtKB-KW"/>
</dbReference>
<dbReference type="Proteomes" id="UP000502421">
    <property type="component" value="Chromosome"/>
</dbReference>
<evidence type="ECO:0000259" key="2">
    <source>
        <dbReference type="Pfam" id="PF18043"/>
    </source>
</evidence>
<dbReference type="InterPro" id="IPR040609">
    <property type="entry name" value="Rnl2_C"/>
</dbReference>
<evidence type="ECO:0000313" key="4">
    <source>
        <dbReference type="Proteomes" id="UP000502421"/>
    </source>
</evidence>
<dbReference type="SUPFAM" id="SSF56091">
    <property type="entry name" value="DNA ligase/mRNA capping enzyme, catalytic domain"/>
    <property type="match status" value="1"/>
</dbReference>
<evidence type="ECO:0000259" key="1">
    <source>
        <dbReference type="Pfam" id="PF09414"/>
    </source>
</evidence>
<dbReference type="Pfam" id="PF09414">
    <property type="entry name" value="RNA_ligase"/>
    <property type="match status" value="1"/>
</dbReference>
<keyword evidence="3" id="KW-0436">Ligase</keyword>
<accession>A0AAE6ZH66</accession>
<dbReference type="RefSeq" id="WP_168804128.1">
    <property type="nucleotide sequence ID" value="NZ_CP051205.1"/>
</dbReference>
<dbReference type="AlphaFoldDB" id="A0AAE6ZH66"/>
<feature type="domain" description="RNA ligase 2 C-terminal" evidence="2">
    <location>
        <begin position="261"/>
        <end position="336"/>
    </location>
</feature>
<reference evidence="4" key="1">
    <citation type="submission" date="2020-04" db="EMBL/GenBank/DDBJ databases">
        <authorList>
            <person name="Kittiwongwattana C."/>
        </authorList>
    </citation>
    <scope>NUCLEOTIDE SEQUENCE [LARGE SCALE GENOMIC DNA]</scope>
    <source>
        <strain evidence="4">1310</strain>
    </source>
</reference>
<dbReference type="Gene3D" id="1.10.10.1810">
    <property type="entry name" value="RNA ligase"/>
    <property type="match status" value="1"/>
</dbReference>
<feature type="domain" description="RNA ligase" evidence="1">
    <location>
        <begin position="37"/>
        <end position="234"/>
    </location>
</feature>
<gene>
    <name evidence="3" type="ORF">HF329_11265</name>
</gene>
<organism evidence="3 4">
    <name type="scientific">Chitinophaga oryzae</name>
    <dbReference type="NCBI Taxonomy" id="2725414"/>
    <lineage>
        <taxon>Bacteria</taxon>
        <taxon>Pseudomonadati</taxon>
        <taxon>Bacteroidota</taxon>
        <taxon>Chitinophagia</taxon>
        <taxon>Chitinophagales</taxon>
        <taxon>Chitinophagaceae</taxon>
        <taxon>Chitinophaga</taxon>
    </lineage>
</organism>
<name>A0AAE6ZH66_9BACT</name>